<protein>
    <submittedName>
        <fullName evidence="2">WD domain-containing protein</fullName>
    </submittedName>
</protein>
<keyword evidence="1" id="KW-0732">Signal</keyword>
<gene>
    <name evidence="2" type="ORF">PMIN01_06050</name>
</gene>
<name>A0A9P6KRG5_9PLEO</name>
<dbReference type="AlphaFoldDB" id="A0A9P6KRG5"/>
<dbReference type="EMBL" id="WJXW01000005">
    <property type="protein sequence ID" value="KAF9736135.1"/>
    <property type="molecule type" value="Genomic_DNA"/>
</dbReference>
<evidence type="ECO:0000256" key="1">
    <source>
        <dbReference type="SAM" id="SignalP"/>
    </source>
</evidence>
<reference evidence="2" key="1">
    <citation type="journal article" date="2020" name="Mol. Plant Microbe Interact.">
        <title>Genome Sequence of the Biocontrol Agent Coniothyrium minitans strain Conio (IMI 134523).</title>
        <authorList>
            <person name="Patel D."/>
            <person name="Shittu T.A."/>
            <person name="Baroncelli R."/>
            <person name="Muthumeenakshi S."/>
            <person name="Osborne T.H."/>
            <person name="Janganan T.K."/>
            <person name="Sreenivasaprasad S."/>
        </authorList>
    </citation>
    <scope>NUCLEOTIDE SEQUENCE</scope>
    <source>
        <strain evidence="2">Conio</strain>
    </source>
</reference>
<feature type="signal peptide" evidence="1">
    <location>
        <begin position="1"/>
        <end position="19"/>
    </location>
</feature>
<dbReference type="Proteomes" id="UP000756921">
    <property type="component" value="Unassembled WGS sequence"/>
</dbReference>
<feature type="chain" id="PRO_5040161215" evidence="1">
    <location>
        <begin position="20"/>
        <end position="359"/>
    </location>
</feature>
<organism evidence="2 3">
    <name type="scientific">Paraphaeosphaeria minitans</name>
    <dbReference type="NCBI Taxonomy" id="565426"/>
    <lineage>
        <taxon>Eukaryota</taxon>
        <taxon>Fungi</taxon>
        <taxon>Dikarya</taxon>
        <taxon>Ascomycota</taxon>
        <taxon>Pezizomycotina</taxon>
        <taxon>Dothideomycetes</taxon>
        <taxon>Pleosporomycetidae</taxon>
        <taxon>Pleosporales</taxon>
        <taxon>Massarineae</taxon>
        <taxon>Didymosphaeriaceae</taxon>
        <taxon>Paraphaeosphaeria</taxon>
    </lineage>
</organism>
<accession>A0A9P6KRG5</accession>
<evidence type="ECO:0000313" key="3">
    <source>
        <dbReference type="Proteomes" id="UP000756921"/>
    </source>
</evidence>
<proteinExistence type="predicted"/>
<keyword evidence="3" id="KW-1185">Reference proteome</keyword>
<comment type="caution">
    <text evidence="2">The sequence shown here is derived from an EMBL/GenBank/DDBJ whole genome shotgun (WGS) entry which is preliminary data.</text>
</comment>
<sequence>MSILTLLVIAVALFSAILGGPIAASPTGITRRWDRFATVNDQIWSKAVCKGGEFVEAFAGSDGVAAKIFKPAANPPTMRNEWQGDLKDDLSKWGWEETDPHAEYFCNFETFWQYNTPYNALGLNKKPKLLGFPKQTSPDGGDNICYELWHGDKELNDDHEKCFVDQEYKVNDQEYSKTGAYHKVATNHVGGVITAQTRLSPAHAAENNWGYKPHGTELPSLRTSADLLWGLWYRDNPNLKNIRYFWAQNVQNIETSRIVASVLNMWGKELTGWPGATFDMNSDEGMALLGSPNAISFGYLLVSHKKELGNEKITKAQVFFGNGNSKSPLDKRHPDLLFYVEDVPEEDGKGTGGQQGDQP</sequence>
<dbReference type="OrthoDB" id="5337308at2759"/>
<evidence type="ECO:0000313" key="2">
    <source>
        <dbReference type="EMBL" id="KAF9736135.1"/>
    </source>
</evidence>